<evidence type="ECO:0000313" key="2">
    <source>
        <dbReference type="Proteomes" id="UP000320672"/>
    </source>
</evidence>
<dbReference type="AlphaFoldDB" id="A0A517MHH7"/>
<reference evidence="1 2" key="1">
    <citation type="submission" date="2019-02" db="EMBL/GenBank/DDBJ databases">
        <title>Deep-cultivation of Planctomycetes and their phenomic and genomic characterization uncovers novel biology.</title>
        <authorList>
            <person name="Wiegand S."/>
            <person name="Jogler M."/>
            <person name="Boedeker C."/>
            <person name="Pinto D."/>
            <person name="Vollmers J."/>
            <person name="Rivas-Marin E."/>
            <person name="Kohn T."/>
            <person name="Peeters S.H."/>
            <person name="Heuer A."/>
            <person name="Rast P."/>
            <person name="Oberbeckmann S."/>
            <person name="Bunk B."/>
            <person name="Jeske O."/>
            <person name="Meyerdierks A."/>
            <person name="Storesund J.E."/>
            <person name="Kallscheuer N."/>
            <person name="Luecker S."/>
            <person name="Lage O.M."/>
            <person name="Pohl T."/>
            <person name="Merkel B.J."/>
            <person name="Hornburger P."/>
            <person name="Mueller R.-W."/>
            <person name="Bruemmer F."/>
            <person name="Labrenz M."/>
            <person name="Spormann A.M."/>
            <person name="Op den Camp H."/>
            <person name="Overmann J."/>
            <person name="Amann R."/>
            <person name="Jetten M.S.M."/>
            <person name="Mascher T."/>
            <person name="Medema M.H."/>
            <person name="Devos D.P."/>
            <person name="Kaster A.-K."/>
            <person name="Ovreas L."/>
            <person name="Rohde M."/>
            <person name="Galperin M.Y."/>
            <person name="Jogler C."/>
        </authorList>
    </citation>
    <scope>NUCLEOTIDE SEQUENCE [LARGE SCALE GENOMIC DNA]</scope>
    <source>
        <strain evidence="1 2">FF011L</strain>
    </source>
</reference>
<protein>
    <submittedName>
        <fullName evidence="1">Uncharacterized protein</fullName>
    </submittedName>
</protein>
<name>A0A517MHH7_9BACT</name>
<dbReference type="KEGG" id="rml:FF011L_31110"/>
<dbReference type="OrthoDB" id="287432at2"/>
<evidence type="ECO:0000313" key="1">
    <source>
        <dbReference type="EMBL" id="QDS94332.1"/>
    </source>
</evidence>
<keyword evidence="2" id="KW-1185">Reference proteome</keyword>
<dbReference type="EMBL" id="CP036262">
    <property type="protein sequence ID" value="QDS94332.1"/>
    <property type="molecule type" value="Genomic_DNA"/>
</dbReference>
<proteinExistence type="predicted"/>
<accession>A0A517MHH7</accession>
<dbReference type="RefSeq" id="WP_145352382.1">
    <property type="nucleotide sequence ID" value="NZ_CP036262.1"/>
</dbReference>
<organism evidence="1 2">
    <name type="scientific">Roseimaritima multifibrata</name>
    <dbReference type="NCBI Taxonomy" id="1930274"/>
    <lineage>
        <taxon>Bacteria</taxon>
        <taxon>Pseudomonadati</taxon>
        <taxon>Planctomycetota</taxon>
        <taxon>Planctomycetia</taxon>
        <taxon>Pirellulales</taxon>
        <taxon>Pirellulaceae</taxon>
        <taxon>Roseimaritima</taxon>
    </lineage>
</organism>
<dbReference type="Proteomes" id="UP000320672">
    <property type="component" value="Chromosome"/>
</dbReference>
<gene>
    <name evidence="1" type="ORF">FF011L_31110</name>
</gene>
<sequence length="84" mass="9508">MSSPADAASLLERHFLEVRARLLEVGATLDRLERASGSVTDDPRAEQLAEALKILTDQEGQRAERLQRLFSQPYDADWRTQLKV</sequence>